<name>A0A4D9CTS4_9STRA</name>
<feature type="transmembrane region" description="Helical" evidence="13">
    <location>
        <begin position="345"/>
        <end position="365"/>
    </location>
</feature>
<comment type="caution">
    <text evidence="15">The sequence shown here is derived from an EMBL/GenBank/DDBJ whole genome shotgun (WGS) entry which is preliminary data.</text>
</comment>
<feature type="transmembrane region" description="Helical" evidence="13">
    <location>
        <begin position="78"/>
        <end position="99"/>
    </location>
</feature>
<evidence type="ECO:0000256" key="9">
    <source>
        <dbReference type="ARBA" id="ARBA00023065"/>
    </source>
</evidence>
<dbReference type="EMBL" id="SDOX01000145">
    <property type="protein sequence ID" value="TFJ80913.1"/>
    <property type="molecule type" value="Genomic_DNA"/>
</dbReference>
<reference evidence="15 16" key="1">
    <citation type="submission" date="2019-01" db="EMBL/GenBank/DDBJ databases">
        <title>Nuclear Genome Assembly of the Microalgal Biofuel strain Nannochloropsis salina CCMP1776.</title>
        <authorList>
            <person name="Hovde B."/>
        </authorList>
    </citation>
    <scope>NUCLEOTIDE SEQUENCE [LARGE SCALE GENOMIC DNA]</scope>
    <source>
        <strain evidence="15 16">CCMP1776</strain>
    </source>
</reference>
<dbReference type="InterPro" id="IPR005821">
    <property type="entry name" value="Ion_trans_dom"/>
</dbReference>
<dbReference type="PANTHER" id="PTHR11537:SF254">
    <property type="entry name" value="POTASSIUM VOLTAGE-GATED CHANNEL PROTEIN SHAB"/>
    <property type="match status" value="1"/>
</dbReference>
<evidence type="ECO:0000256" key="10">
    <source>
        <dbReference type="ARBA" id="ARBA00023136"/>
    </source>
</evidence>
<feature type="region of interest" description="Disordered" evidence="12">
    <location>
        <begin position="422"/>
        <end position="466"/>
    </location>
</feature>
<dbReference type="SUPFAM" id="SSF81324">
    <property type="entry name" value="Voltage-gated potassium channels"/>
    <property type="match status" value="1"/>
</dbReference>
<evidence type="ECO:0000256" key="6">
    <source>
        <dbReference type="ARBA" id="ARBA00022882"/>
    </source>
</evidence>
<keyword evidence="3" id="KW-0633">Potassium transport</keyword>
<dbReference type="Gene3D" id="1.20.120.350">
    <property type="entry name" value="Voltage-gated potassium channels. Chain C"/>
    <property type="match status" value="1"/>
</dbReference>
<evidence type="ECO:0000256" key="11">
    <source>
        <dbReference type="ARBA" id="ARBA00023303"/>
    </source>
</evidence>
<organism evidence="15 16">
    <name type="scientific">Nannochloropsis salina CCMP1776</name>
    <dbReference type="NCBI Taxonomy" id="1027361"/>
    <lineage>
        <taxon>Eukaryota</taxon>
        <taxon>Sar</taxon>
        <taxon>Stramenopiles</taxon>
        <taxon>Ochrophyta</taxon>
        <taxon>Eustigmatophyceae</taxon>
        <taxon>Eustigmatales</taxon>
        <taxon>Monodopsidaceae</taxon>
        <taxon>Microchloropsis</taxon>
        <taxon>Microchloropsis salina</taxon>
    </lineage>
</organism>
<comment type="subcellular location">
    <subcellularLocation>
        <location evidence="1">Membrane</location>
        <topology evidence="1">Multi-pass membrane protein</topology>
    </subcellularLocation>
</comment>
<keyword evidence="11" id="KW-0407">Ion channel</keyword>
<keyword evidence="5" id="KW-0631">Potassium channel</keyword>
<dbReference type="InterPro" id="IPR027359">
    <property type="entry name" value="Volt_channel_dom_sf"/>
</dbReference>
<feature type="compositionally biased region" description="Basic and acidic residues" evidence="12">
    <location>
        <begin position="429"/>
        <end position="444"/>
    </location>
</feature>
<evidence type="ECO:0000256" key="3">
    <source>
        <dbReference type="ARBA" id="ARBA00022538"/>
    </source>
</evidence>
<dbReference type="GO" id="GO:0001508">
    <property type="term" value="P:action potential"/>
    <property type="evidence" value="ECO:0007669"/>
    <property type="project" value="TreeGrafter"/>
</dbReference>
<evidence type="ECO:0000256" key="13">
    <source>
        <dbReference type="SAM" id="Phobius"/>
    </source>
</evidence>
<proteinExistence type="predicted"/>
<keyword evidence="4 13" id="KW-0812">Transmembrane</keyword>
<accession>A0A4D9CTS4</accession>
<evidence type="ECO:0000259" key="14">
    <source>
        <dbReference type="Pfam" id="PF00520"/>
    </source>
</evidence>
<dbReference type="PANTHER" id="PTHR11537">
    <property type="entry name" value="VOLTAGE-GATED POTASSIUM CHANNEL"/>
    <property type="match status" value="1"/>
</dbReference>
<gene>
    <name evidence="15" type="ORF">NSK_007556</name>
</gene>
<dbReference type="AlphaFoldDB" id="A0A4D9CTS4"/>
<dbReference type="Pfam" id="PF00520">
    <property type="entry name" value="Ion_trans"/>
    <property type="match status" value="1"/>
</dbReference>
<feature type="transmembrane region" description="Helical" evidence="13">
    <location>
        <begin position="261"/>
        <end position="282"/>
    </location>
</feature>
<keyword evidence="9" id="KW-0406">Ion transport</keyword>
<feature type="compositionally biased region" description="Basic and acidic residues" evidence="12">
    <location>
        <begin position="526"/>
        <end position="537"/>
    </location>
</feature>
<dbReference type="InterPro" id="IPR028325">
    <property type="entry name" value="VG_K_chnl"/>
</dbReference>
<sequence>MPAPHVSRNSTTSYHRAPPRQTSSTTNDQRPSFSDRPPATVHHQLSRRIITQKDDNYGESNLRRLVFLTLHHPNFSPLARLLSALMGLTIFITCLGFVLSTMPRFQRQPGHCRDPVCLPGPDSACPESICPPTQIPALFWVEAVTVGIFTIDYVLRLACVHAVPERLINPQNYLHQVGGPRALQEPSGLTKTLSFTIQWMNIIDLLSFLPFYLGLKLDFGEENFVFLRLLRVMRVIRIFRLGRYTDGSTVVRETLRASSAAVGLMAFFMIVLTLFFAAIVYYSEMGRFMVTPEFPDGEYIRKNVHGGGTEQSPFTSIPVAAYWVIMTATTVGFGDFYPTSTLGRFVAIVAAYTGIVGIALPSTIIGKSFIDVYFRVLEERKKEEQLLKAEREREEEARKARGDTGTGLMALLCCRRRRRAPAAVPGMEGGREGGKEGGKEGGRDGRRRAGGVKTEADSTPSQSPRRPWRNFYIERENTVAQRVLRKEKELVEEKAKEDALVREIEAQAWAQEQEERAQVAAEGEEEGRARSDRKEGGKCQGYTLAAPVVEGRGSNVPSAHLMTCIHQANRGGTSASAALQAIPLAKKVRKQQQQIEKLAHIVGDQLHHIHALSEALTEMERATVYLMSRFDELESD</sequence>
<dbReference type="Proteomes" id="UP000355283">
    <property type="component" value="Unassembled WGS sequence"/>
</dbReference>
<keyword evidence="8 13" id="KW-1133">Transmembrane helix</keyword>
<keyword evidence="16" id="KW-1185">Reference proteome</keyword>
<evidence type="ECO:0000256" key="2">
    <source>
        <dbReference type="ARBA" id="ARBA00022448"/>
    </source>
</evidence>
<keyword evidence="2" id="KW-0813">Transport</keyword>
<evidence type="ECO:0000256" key="1">
    <source>
        <dbReference type="ARBA" id="ARBA00004141"/>
    </source>
</evidence>
<evidence type="ECO:0000313" key="16">
    <source>
        <dbReference type="Proteomes" id="UP000355283"/>
    </source>
</evidence>
<feature type="region of interest" description="Disordered" evidence="12">
    <location>
        <begin position="513"/>
        <end position="537"/>
    </location>
</feature>
<dbReference type="GO" id="GO:0005249">
    <property type="term" value="F:voltage-gated potassium channel activity"/>
    <property type="evidence" value="ECO:0007669"/>
    <property type="project" value="InterPro"/>
</dbReference>
<evidence type="ECO:0000313" key="15">
    <source>
        <dbReference type="EMBL" id="TFJ80913.1"/>
    </source>
</evidence>
<keyword evidence="6" id="KW-0851">Voltage-gated channel</keyword>
<dbReference type="Gene3D" id="1.10.287.70">
    <property type="match status" value="1"/>
</dbReference>
<feature type="domain" description="Ion transport" evidence="14">
    <location>
        <begin position="84"/>
        <end position="371"/>
    </location>
</feature>
<dbReference type="GO" id="GO:0008076">
    <property type="term" value="C:voltage-gated potassium channel complex"/>
    <property type="evidence" value="ECO:0007669"/>
    <property type="project" value="InterPro"/>
</dbReference>
<feature type="region of interest" description="Disordered" evidence="12">
    <location>
        <begin position="1"/>
        <end position="46"/>
    </location>
</feature>
<evidence type="ECO:0000256" key="12">
    <source>
        <dbReference type="SAM" id="MobiDB-lite"/>
    </source>
</evidence>
<evidence type="ECO:0000256" key="8">
    <source>
        <dbReference type="ARBA" id="ARBA00022989"/>
    </source>
</evidence>
<keyword evidence="7" id="KW-0630">Potassium</keyword>
<dbReference type="PRINTS" id="PR00169">
    <property type="entry name" value="KCHANNEL"/>
</dbReference>
<evidence type="ECO:0000256" key="5">
    <source>
        <dbReference type="ARBA" id="ARBA00022826"/>
    </source>
</evidence>
<feature type="compositionally biased region" description="Polar residues" evidence="12">
    <location>
        <begin position="7"/>
        <end position="32"/>
    </location>
</feature>
<dbReference type="OrthoDB" id="415460at2759"/>
<evidence type="ECO:0000256" key="4">
    <source>
        <dbReference type="ARBA" id="ARBA00022692"/>
    </source>
</evidence>
<keyword evidence="10 13" id="KW-0472">Membrane</keyword>
<protein>
    <recommendedName>
        <fullName evidence="14">Ion transport domain-containing protein</fullName>
    </recommendedName>
</protein>
<evidence type="ECO:0000256" key="7">
    <source>
        <dbReference type="ARBA" id="ARBA00022958"/>
    </source>
</evidence>
<feature type="transmembrane region" description="Helical" evidence="13">
    <location>
        <begin position="320"/>
        <end position="338"/>
    </location>
</feature>